<dbReference type="AlphaFoldDB" id="A0A679JU08"/>
<dbReference type="RefSeq" id="WP_339093711.1">
    <property type="nucleotide sequence ID" value="NZ_LR743508.1"/>
</dbReference>
<feature type="region of interest" description="Disordered" evidence="1">
    <location>
        <begin position="1"/>
        <end position="35"/>
    </location>
</feature>
<evidence type="ECO:0000313" key="2">
    <source>
        <dbReference type="EMBL" id="CAA2109733.1"/>
    </source>
</evidence>
<proteinExistence type="predicted"/>
<dbReference type="EMBL" id="LR743508">
    <property type="protein sequence ID" value="CAA2109733.1"/>
    <property type="molecule type" value="Genomic_DNA"/>
</dbReference>
<accession>A0A679JU08</accession>
<gene>
    <name evidence="2" type="ORF">VVAX_06005</name>
</gene>
<evidence type="ECO:0000256" key="1">
    <source>
        <dbReference type="SAM" id="MobiDB-lite"/>
    </source>
</evidence>
<name>A0A679JU08_VARPD</name>
<organism evidence="2">
    <name type="scientific">Variovorax paradoxus</name>
    <dbReference type="NCBI Taxonomy" id="34073"/>
    <lineage>
        <taxon>Bacteria</taxon>
        <taxon>Pseudomonadati</taxon>
        <taxon>Pseudomonadota</taxon>
        <taxon>Betaproteobacteria</taxon>
        <taxon>Burkholderiales</taxon>
        <taxon>Comamonadaceae</taxon>
        <taxon>Variovorax</taxon>
    </lineage>
</organism>
<reference evidence="2" key="1">
    <citation type="submission" date="2019-12" db="EMBL/GenBank/DDBJ databases">
        <authorList>
            <person name="Cremers G."/>
        </authorList>
    </citation>
    <scope>NUCLEOTIDE SEQUENCE</scope>
    <source>
        <strain evidence="2">Vvax</strain>
    </source>
</reference>
<sequence length="267" mass="28655">MANTSARTDTGRTDSKTRGATAPDTKSAKDSKGDRDAVLKNAVKLVVAGGGGTRKAGGRSDALALHGIRQFLDLTERNIRGIDVSVALAPGPQMREDWDAILKKLRRIGARLQVVSDAELPAESGRRGIAPKTPTGSSAKVEPVLGSNEEMIERGFLLNPQTFQNLLGWSSRQALSKAVKDSRVFYVTHKSERYFPAFYGDGAYERSHLEAVSKILGDLPGGSKLQFFVTPKRSLDGQTPLQALAAGRLAKVKDLASAFAEVPVPRS</sequence>
<protein>
    <submittedName>
        <fullName evidence="2">Uncharacterized protein</fullName>
    </submittedName>
</protein>
<feature type="compositionally biased region" description="Basic and acidic residues" evidence="1">
    <location>
        <begin position="26"/>
        <end position="35"/>
    </location>
</feature>